<evidence type="ECO:0000256" key="2">
    <source>
        <dbReference type="ARBA" id="ARBA00022448"/>
    </source>
</evidence>
<sequence>MIKQRTEIRFSSVLIYSLLLNAGSAFLWPLVTVYMHNYLHKSLTLAGVTLFLMSMFMVLGNYVGGLLFDRWSPYKTAIISVLTSTIGIVTLIFAHDWPIFGIMLMFVGFGDGACLTLLNSYSATIKSRSTRTVFNILYMGTNLGVVIGTLLVGFLLAKGVTVVFTVAAIFYLILFFITIVDFNVKFDRTAGEKKSAGRVKGKLNSLVLLICFVVLTLYMAYALWESVLSVHMTSLGISFEKYSLLWTLNGIMIVLLQPIANRVGSHFKLSSQTYVGVALFGLSFLALSFAKEYSAFVIVMITTTLGEIIGFPGIPAWIDTLSTPEQRGTYQGMFNVFVSAGRAIGPVYGGLLLQHSTYQVLFTSSAALIMIFLVLLMIKNKRSTKQLKS</sequence>
<dbReference type="InterPro" id="IPR050171">
    <property type="entry name" value="MFS_Transporters"/>
</dbReference>
<evidence type="ECO:0000256" key="5">
    <source>
        <dbReference type="ARBA" id="ARBA00022989"/>
    </source>
</evidence>
<keyword evidence="5 7" id="KW-1133">Transmembrane helix</keyword>
<dbReference type="Pfam" id="PF07690">
    <property type="entry name" value="MFS_1"/>
    <property type="match status" value="1"/>
</dbReference>
<feature type="transmembrane region" description="Helical" evidence="7">
    <location>
        <begin position="296"/>
        <end position="318"/>
    </location>
</feature>
<evidence type="ECO:0000256" key="1">
    <source>
        <dbReference type="ARBA" id="ARBA00004651"/>
    </source>
</evidence>
<keyword evidence="4 7" id="KW-0812">Transmembrane</keyword>
<dbReference type="InterPro" id="IPR036259">
    <property type="entry name" value="MFS_trans_sf"/>
</dbReference>
<gene>
    <name evidence="9" type="ORF">FC56_GL001019</name>
</gene>
<feature type="transmembrane region" description="Helical" evidence="7">
    <location>
        <begin position="43"/>
        <end position="64"/>
    </location>
</feature>
<dbReference type="PRINTS" id="PR01988">
    <property type="entry name" value="EXPORTERBACE"/>
</dbReference>
<protein>
    <submittedName>
        <fullName evidence="9">Major facilitator superfamily protein</fullName>
    </submittedName>
</protein>
<comment type="subcellular location">
    <subcellularLocation>
        <location evidence="1">Cell membrane</location>
        <topology evidence="1">Multi-pass membrane protein</topology>
    </subcellularLocation>
</comment>
<dbReference type="InterPro" id="IPR022324">
    <property type="entry name" value="Bacilysin_exporter_BacE_put"/>
</dbReference>
<keyword evidence="3" id="KW-1003">Cell membrane</keyword>
<feature type="transmembrane region" description="Helical" evidence="7">
    <location>
        <begin position="100"/>
        <end position="121"/>
    </location>
</feature>
<dbReference type="PANTHER" id="PTHR23517">
    <property type="entry name" value="RESISTANCE PROTEIN MDTM, PUTATIVE-RELATED-RELATED"/>
    <property type="match status" value="1"/>
</dbReference>
<feature type="domain" description="Major facilitator superfamily (MFS) profile" evidence="8">
    <location>
        <begin position="206"/>
        <end position="389"/>
    </location>
</feature>
<evidence type="ECO:0000259" key="8">
    <source>
        <dbReference type="PROSITE" id="PS50850"/>
    </source>
</evidence>
<dbReference type="CDD" id="cd17329">
    <property type="entry name" value="MFS_MdtH_MDR_like"/>
    <property type="match status" value="1"/>
</dbReference>
<comment type="caution">
    <text evidence="9">The sequence shown here is derived from an EMBL/GenBank/DDBJ whole genome shotgun (WGS) entry which is preliminary data.</text>
</comment>
<feature type="transmembrane region" description="Helical" evidence="7">
    <location>
        <begin position="12"/>
        <end position="31"/>
    </location>
</feature>
<dbReference type="InterPro" id="IPR020846">
    <property type="entry name" value="MFS_dom"/>
</dbReference>
<dbReference type="STRING" id="1423802.FC56_GL001019"/>
<proteinExistence type="predicted"/>
<organism evidence="9 10">
    <name type="scientific">Lentilactobacillus senioris DSM 24302 = JCM 17472</name>
    <dbReference type="NCBI Taxonomy" id="1423802"/>
    <lineage>
        <taxon>Bacteria</taxon>
        <taxon>Bacillati</taxon>
        <taxon>Bacillota</taxon>
        <taxon>Bacilli</taxon>
        <taxon>Lactobacillales</taxon>
        <taxon>Lactobacillaceae</taxon>
        <taxon>Lentilactobacillus</taxon>
    </lineage>
</organism>
<feature type="transmembrane region" description="Helical" evidence="7">
    <location>
        <begin position="203"/>
        <end position="224"/>
    </location>
</feature>
<dbReference type="Proteomes" id="UP000051256">
    <property type="component" value="Unassembled WGS sequence"/>
</dbReference>
<feature type="domain" description="Major facilitator superfamily (MFS) profile" evidence="8">
    <location>
        <begin position="1"/>
        <end position="185"/>
    </location>
</feature>
<name>A0A0R2CP42_9LACO</name>
<evidence type="ECO:0000256" key="7">
    <source>
        <dbReference type="SAM" id="Phobius"/>
    </source>
</evidence>
<dbReference type="GO" id="GO:0005886">
    <property type="term" value="C:plasma membrane"/>
    <property type="evidence" value="ECO:0007669"/>
    <property type="project" value="UniProtKB-SubCell"/>
</dbReference>
<reference evidence="9 10" key="1">
    <citation type="journal article" date="2015" name="Genome Announc.">
        <title>Expanding the biotechnology potential of lactobacilli through comparative genomics of 213 strains and associated genera.</title>
        <authorList>
            <person name="Sun Z."/>
            <person name="Harris H.M."/>
            <person name="McCann A."/>
            <person name="Guo C."/>
            <person name="Argimon S."/>
            <person name="Zhang W."/>
            <person name="Yang X."/>
            <person name="Jeffery I.B."/>
            <person name="Cooney J.C."/>
            <person name="Kagawa T.F."/>
            <person name="Liu W."/>
            <person name="Song Y."/>
            <person name="Salvetti E."/>
            <person name="Wrobel A."/>
            <person name="Rasinkangas P."/>
            <person name="Parkhill J."/>
            <person name="Rea M.C."/>
            <person name="O'Sullivan O."/>
            <person name="Ritari J."/>
            <person name="Douillard F.P."/>
            <person name="Paul Ross R."/>
            <person name="Yang R."/>
            <person name="Briner A.E."/>
            <person name="Felis G.E."/>
            <person name="de Vos W.M."/>
            <person name="Barrangou R."/>
            <person name="Klaenhammer T.R."/>
            <person name="Caufield P.W."/>
            <person name="Cui Y."/>
            <person name="Zhang H."/>
            <person name="O'Toole P.W."/>
        </authorList>
    </citation>
    <scope>NUCLEOTIDE SEQUENCE [LARGE SCALE GENOMIC DNA]</scope>
    <source>
        <strain evidence="9 10">DSM 24302</strain>
    </source>
</reference>
<feature type="transmembrane region" description="Helical" evidence="7">
    <location>
        <begin position="76"/>
        <end position="94"/>
    </location>
</feature>
<evidence type="ECO:0000313" key="10">
    <source>
        <dbReference type="Proteomes" id="UP000051256"/>
    </source>
</evidence>
<dbReference type="PATRIC" id="fig|1423802.4.peg.1032"/>
<dbReference type="SUPFAM" id="SSF103473">
    <property type="entry name" value="MFS general substrate transporter"/>
    <property type="match status" value="1"/>
</dbReference>
<evidence type="ECO:0000313" key="9">
    <source>
        <dbReference type="EMBL" id="KRM93352.1"/>
    </source>
</evidence>
<dbReference type="EMBL" id="AYZR01000009">
    <property type="protein sequence ID" value="KRM93352.1"/>
    <property type="molecule type" value="Genomic_DNA"/>
</dbReference>
<evidence type="ECO:0000256" key="6">
    <source>
        <dbReference type="ARBA" id="ARBA00023136"/>
    </source>
</evidence>
<dbReference type="PROSITE" id="PS50850">
    <property type="entry name" value="MFS"/>
    <property type="match status" value="2"/>
</dbReference>
<feature type="transmembrane region" description="Helical" evidence="7">
    <location>
        <begin position="357"/>
        <end position="378"/>
    </location>
</feature>
<dbReference type="AlphaFoldDB" id="A0A0R2CP42"/>
<keyword evidence="6 7" id="KW-0472">Membrane</keyword>
<feature type="transmembrane region" description="Helical" evidence="7">
    <location>
        <begin position="133"/>
        <end position="156"/>
    </location>
</feature>
<accession>A0A0R2CP42</accession>
<dbReference type="InterPro" id="IPR011701">
    <property type="entry name" value="MFS"/>
</dbReference>
<feature type="transmembrane region" description="Helical" evidence="7">
    <location>
        <begin position="273"/>
        <end position="290"/>
    </location>
</feature>
<dbReference type="GO" id="GO:0022857">
    <property type="term" value="F:transmembrane transporter activity"/>
    <property type="evidence" value="ECO:0007669"/>
    <property type="project" value="InterPro"/>
</dbReference>
<dbReference type="PANTHER" id="PTHR23517:SF10">
    <property type="entry name" value="MAJOR FACILITATOR SUPERFAMILY (MFS) PROFILE DOMAIN-CONTAINING PROTEIN"/>
    <property type="match status" value="1"/>
</dbReference>
<keyword evidence="2" id="KW-0813">Transport</keyword>
<evidence type="ECO:0000256" key="4">
    <source>
        <dbReference type="ARBA" id="ARBA00022692"/>
    </source>
</evidence>
<dbReference type="Gene3D" id="1.20.1250.20">
    <property type="entry name" value="MFS general substrate transporter like domains"/>
    <property type="match status" value="2"/>
</dbReference>
<feature type="transmembrane region" description="Helical" evidence="7">
    <location>
        <begin position="162"/>
        <end position="182"/>
    </location>
</feature>
<keyword evidence="10" id="KW-1185">Reference proteome</keyword>
<dbReference type="RefSeq" id="WP_056978857.1">
    <property type="nucleotide sequence ID" value="NZ_AYZR01000009.1"/>
</dbReference>
<evidence type="ECO:0000256" key="3">
    <source>
        <dbReference type="ARBA" id="ARBA00022475"/>
    </source>
</evidence>